<dbReference type="InterPro" id="IPR045054">
    <property type="entry name" value="P4HA-like"/>
</dbReference>
<dbReference type="Proteomes" id="UP001255856">
    <property type="component" value="Unassembled WGS sequence"/>
</dbReference>
<accession>A0AAD9IPF4</accession>
<dbReference type="GO" id="GO:0004656">
    <property type="term" value="F:procollagen-proline 4-dioxygenase activity"/>
    <property type="evidence" value="ECO:0007669"/>
    <property type="project" value="UniProtKB-EC"/>
</dbReference>
<comment type="cofactor">
    <cofactor evidence="1">
        <name>L-ascorbate</name>
        <dbReference type="ChEBI" id="CHEBI:38290"/>
    </cofactor>
</comment>
<evidence type="ECO:0000256" key="2">
    <source>
        <dbReference type="ARBA" id="ARBA00004648"/>
    </source>
</evidence>
<keyword evidence="4" id="KW-0223">Dioxygenase</keyword>
<sequence>MGPHPSRARARPGRFPLLPVVLMAGAVLGSVLLIASLVQVGPTPVSSGPSQLPELRRKLSSEDAVLVTKETSDRPVVVVKSVEQRLAEADVHEALSDLSRSVPLVKNASQKRDTRDRSEPKVIDTGLLKVDQKISGKLPRPSEEELRGGWRLTEETFLRAARHPQAEIVSAEKPFIVKYKDFLSTTEREHLLELAAGGFERSGVVANKSINDIRTSYGAWLNGARRDQTVLDLQARAHEWIGVPEEFGESFYMLRYEQNQKYDPHPDNCRHTDMKLDLPAACVNFLKRAGGPEYGPGKGGMTGGDRMATFIMMIHAPDQGGETVFPRHVVHTSGETKLDMVRRRQLLGEPAGFCDRDDVLKVRADPGDALLFWDYVPGEPEDRLVPDPFSLHGGCPVVEGTKNIVTRWIRSTEFV</sequence>
<name>A0AAD9IPF4_PROWI</name>
<evidence type="ECO:0000256" key="1">
    <source>
        <dbReference type="ARBA" id="ARBA00001961"/>
    </source>
</evidence>
<dbReference type="GO" id="GO:0005789">
    <property type="term" value="C:endoplasmic reticulum membrane"/>
    <property type="evidence" value="ECO:0007669"/>
    <property type="project" value="UniProtKB-SubCell"/>
</dbReference>
<evidence type="ECO:0000313" key="9">
    <source>
        <dbReference type="EMBL" id="KAK2080112.1"/>
    </source>
</evidence>
<keyword evidence="10" id="KW-1185">Reference proteome</keyword>
<dbReference type="EMBL" id="JASFZW010000002">
    <property type="protein sequence ID" value="KAK2080112.1"/>
    <property type="molecule type" value="Genomic_DNA"/>
</dbReference>
<evidence type="ECO:0000259" key="8">
    <source>
        <dbReference type="PROSITE" id="PS51471"/>
    </source>
</evidence>
<dbReference type="AlphaFoldDB" id="A0AAD9IPF4"/>
<dbReference type="InterPro" id="IPR006620">
    <property type="entry name" value="Pro_4_hyd_alph"/>
</dbReference>
<feature type="domain" description="Fe2OG dioxygenase" evidence="8">
    <location>
        <begin position="246"/>
        <end position="411"/>
    </location>
</feature>
<keyword evidence="6" id="KW-0408">Iron</keyword>
<comment type="catalytic activity">
    <reaction evidence="7">
        <text>L-prolyl-[collagen] + 2-oxoglutarate + O2 = trans-4-hydroxy-L-prolyl-[collagen] + succinate + CO2</text>
        <dbReference type="Rhea" id="RHEA:18945"/>
        <dbReference type="Rhea" id="RHEA-COMP:11676"/>
        <dbReference type="Rhea" id="RHEA-COMP:11680"/>
        <dbReference type="ChEBI" id="CHEBI:15379"/>
        <dbReference type="ChEBI" id="CHEBI:16526"/>
        <dbReference type="ChEBI" id="CHEBI:16810"/>
        <dbReference type="ChEBI" id="CHEBI:30031"/>
        <dbReference type="ChEBI" id="CHEBI:50342"/>
        <dbReference type="ChEBI" id="CHEBI:61965"/>
        <dbReference type="EC" id="1.14.11.2"/>
    </reaction>
</comment>
<dbReference type="SMART" id="SM00702">
    <property type="entry name" value="P4Hc"/>
    <property type="match status" value="1"/>
</dbReference>
<evidence type="ECO:0000256" key="6">
    <source>
        <dbReference type="ARBA" id="ARBA00023004"/>
    </source>
</evidence>
<dbReference type="Gene3D" id="2.60.120.620">
    <property type="entry name" value="q2cbj1_9rhob like domain"/>
    <property type="match status" value="1"/>
</dbReference>
<dbReference type="PANTHER" id="PTHR10869">
    <property type="entry name" value="PROLYL 4-HYDROXYLASE ALPHA SUBUNIT"/>
    <property type="match status" value="1"/>
</dbReference>
<dbReference type="PANTHER" id="PTHR10869:SF246">
    <property type="entry name" value="TRANSMEMBRANE PROLYL 4-HYDROXYLASE"/>
    <property type="match status" value="1"/>
</dbReference>
<dbReference type="Pfam" id="PF13640">
    <property type="entry name" value="2OG-FeII_Oxy_3"/>
    <property type="match status" value="1"/>
</dbReference>
<keyword evidence="5" id="KW-0560">Oxidoreductase</keyword>
<dbReference type="InterPro" id="IPR044862">
    <property type="entry name" value="Pro_4_hyd_alph_FE2OG_OXY"/>
</dbReference>
<evidence type="ECO:0000256" key="7">
    <source>
        <dbReference type="ARBA" id="ARBA00049169"/>
    </source>
</evidence>
<evidence type="ECO:0000313" key="10">
    <source>
        <dbReference type="Proteomes" id="UP001255856"/>
    </source>
</evidence>
<proteinExistence type="predicted"/>
<keyword evidence="3" id="KW-0479">Metal-binding</keyword>
<comment type="caution">
    <text evidence="9">The sequence shown here is derived from an EMBL/GenBank/DDBJ whole genome shotgun (WGS) entry which is preliminary data.</text>
</comment>
<gene>
    <name evidence="9" type="ORF">QBZ16_002508</name>
</gene>
<evidence type="ECO:0000256" key="5">
    <source>
        <dbReference type="ARBA" id="ARBA00023002"/>
    </source>
</evidence>
<dbReference type="GO" id="GO:0031418">
    <property type="term" value="F:L-ascorbic acid binding"/>
    <property type="evidence" value="ECO:0007669"/>
    <property type="project" value="InterPro"/>
</dbReference>
<evidence type="ECO:0000256" key="3">
    <source>
        <dbReference type="ARBA" id="ARBA00022723"/>
    </source>
</evidence>
<reference evidence="9" key="1">
    <citation type="submission" date="2021-01" db="EMBL/GenBank/DDBJ databases">
        <authorList>
            <person name="Eckstrom K.M.E."/>
        </authorList>
    </citation>
    <scope>NUCLEOTIDE SEQUENCE</scope>
    <source>
        <strain evidence="9">UVCC 0001</strain>
    </source>
</reference>
<dbReference type="PROSITE" id="PS51471">
    <property type="entry name" value="FE2OG_OXY"/>
    <property type="match status" value="1"/>
</dbReference>
<dbReference type="GO" id="GO:0005506">
    <property type="term" value="F:iron ion binding"/>
    <property type="evidence" value="ECO:0007669"/>
    <property type="project" value="InterPro"/>
</dbReference>
<comment type="subcellular location">
    <subcellularLocation>
        <location evidence="2">Endoplasmic reticulum membrane</location>
        <topology evidence="2">Single-pass type II membrane protein</topology>
    </subcellularLocation>
</comment>
<dbReference type="InterPro" id="IPR005123">
    <property type="entry name" value="Oxoglu/Fe-dep_dioxygenase_dom"/>
</dbReference>
<protein>
    <recommendedName>
        <fullName evidence="8">Fe2OG dioxygenase domain-containing protein</fullName>
    </recommendedName>
</protein>
<evidence type="ECO:0000256" key="4">
    <source>
        <dbReference type="ARBA" id="ARBA00022964"/>
    </source>
</evidence>
<organism evidence="9 10">
    <name type="scientific">Prototheca wickerhamii</name>
    <dbReference type="NCBI Taxonomy" id="3111"/>
    <lineage>
        <taxon>Eukaryota</taxon>
        <taxon>Viridiplantae</taxon>
        <taxon>Chlorophyta</taxon>
        <taxon>core chlorophytes</taxon>
        <taxon>Trebouxiophyceae</taxon>
        <taxon>Chlorellales</taxon>
        <taxon>Chlorellaceae</taxon>
        <taxon>Prototheca</taxon>
    </lineage>
</organism>